<dbReference type="GeneID" id="38779867"/>
<name>A0A401GLB7_9APHY</name>
<feature type="region of interest" description="Disordered" evidence="1">
    <location>
        <begin position="1"/>
        <end position="50"/>
    </location>
</feature>
<comment type="caution">
    <text evidence="2">The sequence shown here is derived from an EMBL/GenBank/DDBJ whole genome shotgun (WGS) entry which is preliminary data.</text>
</comment>
<protein>
    <submittedName>
        <fullName evidence="2">Uncharacterized protein</fullName>
    </submittedName>
</protein>
<gene>
    <name evidence="2" type="ORF">SCP_0413370</name>
</gene>
<sequence length="96" mass="10505">MVDSTGLACTNRRSPPDLDKEERHTPQVFAQHPHRADAAHVGQHTKVGETHLRANAAQKGLPSSESSVDEETTLAVAHGLLDRYDSERSVVRQNKG</sequence>
<evidence type="ECO:0000313" key="3">
    <source>
        <dbReference type="Proteomes" id="UP000287166"/>
    </source>
</evidence>
<dbReference type="Proteomes" id="UP000287166">
    <property type="component" value="Unassembled WGS sequence"/>
</dbReference>
<keyword evidence="3" id="KW-1185">Reference proteome</keyword>
<dbReference type="InParanoid" id="A0A401GLB7"/>
<evidence type="ECO:0000256" key="1">
    <source>
        <dbReference type="SAM" id="MobiDB-lite"/>
    </source>
</evidence>
<dbReference type="EMBL" id="BFAD01000004">
    <property type="protein sequence ID" value="GBE82950.1"/>
    <property type="molecule type" value="Genomic_DNA"/>
</dbReference>
<accession>A0A401GLB7</accession>
<dbReference type="RefSeq" id="XP_027613863.1">
    <property type="nucleotide sequence ID" value="XM_027758062.1"/>
</dbReference>
<feature type="compositionally biased region" description="Basic and acidic residues" evidence="1">
    <location>
        <begin position="14"/>
        <end position="25"/>
    </location>
</feature>
<evidence type="ECO:0000313" key="2">
    <source>
        <dbReference type="EMBL" id="GBE82950.1"/>
    </source>
</evidence>
<proteinExistence type="predicted"/>
<reference evidence="2 3" key="1">
    <citation type="journal article" date="2018" name="Sci. Rep.">
        <title>Genome sequence of the cauliflower mushroom Sparassis crispa (Hanabiratake) and its association with beneficial usage.</title>
        <authorList>
            <person name="Kiyama R."/>
            <person name="Furutani Y."/>
            <person name="Kawaguchi K."/>
            <person name="Nakanishi T."/>
        </authorList>
    </citation>
    <scope>NUCLEOTIDE SEQUENCE [LARGE SCALE GENOMIC DNA]</scope>
</reference>
<organism evidence="2 3">
    <name type="scientific">Sparassis crispa</name>
    <dbReference type="NCBI Taxonomy" id="139825"/>
    <lineage>
        <taxon>Eukaryota</taxon>
        <taxon>Fungi</taxon>
        <taxon>Dikarya</taxon>
        <taxon>Basidiomycota</taxon>
        <taxon>Agaricomycotina</taxon>
        <taxon>Agaricomycetes</taxon>
        <taxon>Polyporales</taxon>
        <taxon>Sparassidaceae</taxon>
        <taxon>Sparassis</taxon>
    </lineage>
</organism>
<dbReference type="AlphaFoldDB" id="A0A401GLB7"/>